<dbReference type="PROSITE" id="PS01047">
    <property type="entry name" value="HMA_1"/>
    <property type="match status" value="1"/>
</dbReference>
<evidence type="ECO:0000313" key="4">
    <source>
        <dbReference type="EMBL" id="TSC93810.1"/>
    </source>
</evidence>
<feature type="transmembrane region" description="Helical" evidence="2">
    <location>
        <begin position="316"/>
        <end position="333"/>
    </location>
</feature>
<name>A0A554LLQ9_9BACT</name>
<comment type="caution">
    <text evidence="4">The sequence shown here is derived from an EMBL/GenBank/DDBJ whole genome shotgun (WGS) entry which is preliminary data.</text>
</comment>
<dbReference type="Gene3D" id="2.60.40.420">
    <property type="entry name" value="Cupredoxins - blue copper proteins"/>
    <property type="match status" value="2"/>
</dbReference>
<keyword evidence="2" id="KW-1133">Transmembrane helix</keyword>
<dbReference type="Gene3D" id="3.30.70.100">
    <property type="match status" value="1"/>
</dbReference>
<dbReference type="InterPro" id="IPR036163">
    <property type="entry name" value="HMA_dom_sf"/>
</dbReference>
<protein>
    <submittedName>
        <fullName evidence="4">Heavy metal transport/detoxification protein</fullName>
    </submittedName>
</protein>
<feature type="transmembrane region" description="Helical" evidence="2">
    <location>
        <begin position="83"/>
        <end position="100"/>
    </location>
</feature>
<feature type="domain" description="HMA" evidence="3">
    <location>
        <begin position="3"/>
        <end position="68"/>
    </location>
</feature>
<dbReference type="PROSITE" id="PS50846">
    <property type="entry name" value="HMA_2"/>
    <property type="match status" value="1"/>
</dbReference>
<dbReference type="Pfam" id="PF13386">
    <property type="entry name" value="DsbD_2"/>
    <property type="match status" value="1"/>
</dbReference>
<dbReference type="InterPro" id="IPR028096">
    <property type="entry name" value="EfeO_Cupredoxin"/>
</dbReference>
<keyword evidence="2" id="KW-0812">Transmembrane</keyword>
<feature type="transmembrane region" description="Helical" evidence="2">
    <location>
        <begin position="166"/>
        <end position="190"/>
    </location>
</feature>
<dbReference type="AlphaFoldDB" id="A0A554LLQ9"/>
<dbReference type="Proteomes" id="UP000315589">
    <property type="component" value="Unassembled WGS sequence"/>
</dbReference>
<dbReference type="InterPro" id="IPR006121">
    <property type="entry name" value="HMA_dom"/>
</dbReference>
<feature type="transmembrane region" description="Helical" evidence="2">
    <location>
        <begin position="285"/>
        <end position="304"/>
    </location>
</feature>
<feature type="transmembrane region" description="Helical" evidence="2">
    <location>
        <begin position="196"/>
        <end position="215"/>
    </location>
</feature>
<dbReference type="Pfam" id="PF13473">
    <property type="entry name" value="Cupredoxin_1"/>
    <property type="match status" value="1"/>
</dbReference>
<organism evidence="4 5">
    <name type="scientific">Candidatus Berkelbacteria bacterium Licking1014_85</name>
    <dbReference type="NCBI Taxonomy" id="2017148"/>
    <lineage>
        <taxon>Bacteria</taxon>
        <taxon>Candidatus Berkelbacteria</taxon>
    </lineage>
</organism>
<reference evidence="4 5" key="1">
    <citation type="submission" date="2017-07" db="EMBL/GenBank/DDBJ databases">
        <title>Mechanisms for carbon and nitrogen cycling indicate functional differentiation within the Candidate Phyla Radiation.</title>
        <authorList>
            <person name="Danczak R.E."/>
            <person name="Johnston M.D."/>
            <person name="Kenah C."/>
            <person name="Slattery M."/>
            <person name="Wrighton K.C."/>
            <person name="Wilkins M.J."/>
        </authorList>
    </citation>
    <scope>NUCLEOTIDE SEQUENCE [LARGE SCALE GENOMIC DNA]</scope>
    <source>
        <strain evidence="4">Licking1014_85</strain>
    </source>
</reference>
<feature type="transmembrane region" description="Helical" evidence="2">
    <location>
        <begin position="120"/>
        <end position="145"/>
    </location>
</feature>
<dbReference type="SUPFAM" id="SSF49503">
    <property type="entry name" value="Cupredoxins"/>
    <property type="match status" value="2"/>
</dbReference>
<dbReference type="PANTHER" id="PTHR42208">
    <property type="entry name" value="HEAVY METAL TRANSPORTER-RELATED"/>
    <property type="match status" value="1"/>
</dbReference>
<dbReference type="InterPro" id="IPR017969">
    <property type="entry name" value="Heavy-metal-associated_CS"/>
</dbReference>
<dbReference type="CDD" id="cd00371">
    <property type="entry name" value="HMA"/>
    <property type="match status" value="1"/>
</dbReference>
<dbReference type="PANTHER" id="PTHR42208:SF1">
    <property type="entry name" value="HEAVY METAL TRANSPORTER"/>
    <property type="match status" value="1"/>
</dbReference>
<accession>A0A554LLQ9</accession>
<evidence type="ECO:0000256" key="1">
    <source>
        <dbReference type="ARBA" id="ARBA00022723"/>
    </source>
</evidence>
<keyword evidence="2" id="KW-0472">Membrane</keyword>
<dbReference type="InterPro" id="IPR039447">
    <property type="entry name" value="UreH-like_TM_dom"/>
</dbReference>
<evidence type="ECO:0000259" key="3">
    <source>
        <dbReference type="PROSITE" id="PS50846"/>
    </source>
</evidence>
<evidence type="ECO:0000313" key="5">
    <source>
        <dbReference type="Proteomes" id="UP000315589"/>
    </source>
</evidence>
<gene>
    <name evidence="4" type="ORF">CEN91_106</name>
</gene>
<proteinExistence type="predicted"/>
<dbReference type="SUPFAM" id="SSF55008">
    <property type="entry name" value="HMA, heavy metal-associated domain"/>
    <property type="match status" value="1"/>
</dbReference>
<dbReference type="InterPro" id="IPR008972">
    <property type="entry name" value="Cupredoxin"/>
</dbReference>
<sequence length="572" mass="62404">MSHKKTVPITGMHCRSCEIVLTDKLKNITGVENVNVSLKSKTATIISDKNISDDLVEQKVNEAGYKVGAETPKQWINLEKNNLNDLGLAFCYLLIFYLVFRYLGISKINVGSLSNPSSLFIVLLIGLTAGISTCMALVGGLVLGISAKHAELHPEASLMQKFRPHIFFNIGRIISYIFFGGIIGLAGSAFQLSGQSLGIITVIVGLVMLLVGLQLTELFPKLSDFSFSLPSGISKILGIKKRHQKEYSHVNSMLTGAMTFFLPCGFTQAMQVYAISTGSFSKGAMIMGLFALGTMPGLLSVGGLTSAIKGVFAQRFFKFAGLLVVFLALFNISNGANLLGINLQFLRFSNTNASNNSDANLPVNEGDIQIIKMDQISNGYQPNNFSIKKGVPVKWIINSKAPNSCASALYSKKLNIRQFLKAGDNIFEFTPTEIGRIDFSCSMGMYRGWFDVVENPSAQINPQNNNITTTIIKNTKGTIDKNIQILQATYTVANDIQPKTFTVKVNKPARLEIEALEDGRGCMGSIAIPELVENFDQLEKGKTTVFEFTPKNKGAYNITCAMGARRAQIIVE</sequence>
<dbReference type="EMBL" id="VMGI01000009">
    <property type="protein sequence ID" value="TSC93810.1"/>
    <property type="molecule type" value="Genomic_DNA"/>
</dbReference>
<evidence type="ECO:0000256" key="2">
    <source>
        <dbReference type="SAM" id="Phobius"/>
    </source>
</evidence>
<dbReference type="GO" id="GO:0046872">
    <property type="term" value="F:metal ion binding"/>
    <property type="evidence" value="ECO:0007669"/>
    <property type="project" value="UniProtKB-KW"/>
</dbReference>
<keyword evidence="1" id="KW-0479">Metal-binding</keyword>
<dbReference type="Pfam" id="PF00403">
    <property type="entry name" value="HMA"/>
    <property type="match status" value="1"/>
</dbReference>
<feature type="transmembrane region" description="Helical" evidence="2">
    <location>
        <begin position="250"/>
        <end position="273"/>
    </location>
</feature>